<dbReference type="Gene3D" id="3.40.710.10">
    <property type="entry name" value="DD-peptidase/beta-lactamase superfamily"/>
    <property type="match status" value="1"/>
</dbReference>
<dbReference type="SUPFAM" id="SSF56601">
    <property type="entry name" value="beta-lactamase/transpeptidase-like"/>
    <property type="match status" value="1"/>
</dbReference>
<proteinExistence type="predicted"/>
<gene>
    <name evidence="2" type="ORF">MTP08_10565</name>
</gene>
<dbReference type="InterPro" id="IPR050789">
    <property type="entry name" value="Diverse_Enzym_Activities"/>
</dbReference>
<keyword evidence="3" id="KW-1185">Reference proteome</keyword>
<dbReference type="PANTHER" id="PTHR43283">
    <property type="entry name" value="BETA-LACTAMASE-RELATED"/>
    <property type="match status" value="1"/>
</dbReference>
<dbReference type="InterPro" id="IPR001466">
    <property type="entry name" value="Beta-lactam-related"/>
</dbReference>
<dbReference type="Pfam" id="PF00144">
    <property type="entry name" value="Beta-lactamase"/>
    <property type="match status" value="1"/>
</dbReference>
<dbReference type="GeneID" id="78302103"/>
<dbReference type="InterPro" id="IPR012338">
    <property type="entry name" value="Beta-lactam/transpept-like"/>
</dbReference>
<reference evidence="2 3" key="1">
    <citation type="submission" date="2022-03" db="EMBL/GenBank/DDBJ databases">
        <title>Chryseobacterium sp. isolated from the Andong Sikhe.</title>
        <authorList>
            <person name="Won M."/>
            <person name="Kim S.-J."/>
            <person name="Kwon S.-W."/>
        </authorList>
    </citation>
    <scope>NUCLEOTIDE SEQUENCE [LARGE SCALE GENOMIC DNA]</scope>
    <source>
        <strain evidence="2 3">ADR-1</strain>
    </source>
</reference>
<protein>
    <submittedName>
        <fullName evidence="2">Beta-lactamase family protein</fullName>
    </submittedName>
</protein>
<dbReference type="Proteomes" id="UP000831068">
    <property type="component" value="Chromosome"/>
</dbReference>
<sequence>MQKRRIPGLELAIVRNGKIVKTGFYGLANIQDSIPVSSKSVFTINSITKAFVGVAILQLAEEGKLKLNDRLFH</sequence>
<evidence type="ECO:0000313" key="2">
    <source>
        <dbReference type="EMBL" id="UOE37508.1"/>
    </source>
</evidence>
<dbReference type="EMBL" id="CP094529">
    <property type="protein sequence ID" value="UOE37508.1"/>
    <property type="molecule type" value="Genomic_DNA"/>
</dbReference>
<name>A0ABY4BEB2_9FLAO</name>
<organism evidence="2 3">
    <name type="scientific">Chryseobacterium oryzae</name>
    <dbReference type="NCBI Taxonomy" id="2929799"/>
    <lineage>
        <taxon>Bacteria</taxon>
        <taxon>Pseudomonadati</taxon>
        <taxon>Bacteroidota</taxon>
        <taxon>Flavobacteriia</taxon>
        <taxon>Flavobacteriales</taxon>
        <taxon>Weeksellaceae</taxon>
        <taxon>Chryseobacterium group</taxon>
        <taxon>Chryseobacterium</taxon>
    </lineage>
</organism>
<accession>A0ABY4BEB2</accession>
<evidence type="ECO:0000313" key="3">
    <source>
        <dbReference type="Proteomes" id="UP000831068"/>
    </source>
</evidence>
<evidence type="ECO:0000259" key="1">
    <source>
        <dbReference type="Pfam" id="PF00144"/>
    </source>
</evidence>
<feature type="domain" description="Beta-lactamase-related" evidence="1">
    <location>
        <begin position="1"/>
        <end position="71"/>
    </location>
</feature>
<dbReference type="RefSeq" id="WP_123865314.1">
    <property type="nucleotide sequence ID" value="NZ_CP094529.1"/>
</dbReference>